<protein>
    <recommendedName>
        <fullName evidence="2">Peptidase S9A N-terminal domain-containing protein</fullName>
    </recommendedName>
</protein>
<dbReference type="Pfam" id="PF02897">
    <property type="entry name" value="Peptidase_S9_N"/>
    <property type="match status" value="1"/>
</dbReference>
<name>X1PB09_9ZZZZ</name>
<evidence type="ECO:0000313" key="3">
    <source>
        <dbReference type="EMBL" id="GAI39651.1"/>
    </source>
</evidence>
<feature type="non-terminal residue" evidence="3">
    <location>
        <position position="83"/>
    </location>
</feature>
<dbReference type="AlphaFoldDB" id="X1PB09"/>
<dbReference type="PANTHER" id="PTHR11757">
    <property type="entry name" value="PROTEASE FAMILY S9A OLIGOPEPTIDASE"/>
    <property type="match status" value="1"/>
</dbReference>
<accession>X1PB09</accession>
<organism evidence="3">
    <name type="scientific">marine sediment metagenome</name>
    <dbReference type="NCBI Taxonomy" id="412755"/>
    <lineage>
        <taxon>unclassified sequences</taxon>
        <taxon>metagenomes</taxon>
        <taxon>ecological metagenomes</taxon>
    </lineage>
</organism>
<dbReference type="InterPro" id="IPR051543">
    <property type="entry name" value="Serine_Peptidase_S9A"/>
</dbReference>
<feature type="domain" description="Peptidase S9A N-terminal" evidence="2">
    <location>
        <begin position="9"/>
        <end position="82"/>
    </location>
</feature>
<dbReference type="InterPro" id="IPR023302">
    <property type="entry name" value="Pept_S9A_N"/>
</dbReference>
<comment type="similarity">
    <text evidence="1">Belongs to the peptidase S9A family.</text>
</comment>
<gene>
    <name evidence="3" type="ORF">S06H3_40710</name>
</gene>
<dbReference type="Gene3D" id="3.40.50.1820">
    <property type="entry name" value="alpha/beta hydrolase"/>
    <property type="match status" value="1"/>
</dbReference>
<dbReference type="EMBL" id="BARV01025009">
    <property type="protein sequence ID" value="GAI39651.1"/>
    <property type="molecule type" value="Genomic_DNA"/>
</dbReference>
<dbReference type="InterPro" id="IPR029058">
    <property type="entry name" value="AB_hydrolase_fold"/>
</dbReference>
<comment type="caution">
    <text evidence="3">The sequence shown here is derived from an EMBL/GenBank/DDBJ whole genome shotgun (WGS) entry which is preliminary data.</text>
</comment>
<sequence>MDIKAPIAEKVPRRLSIHGHTRIDNYFWLRERENQKVIDYLTAENEYTKAVMKDTEELQEKLYEEIIGRIKQTDESVPYKKNG</sequence>
<evidence type="ECO:0000259" key="2">
    <source>
        <dbReference type="Pfam" id="PF02897"/>
    </source>
</evidence>
<dbReference type="SUPFAM" id="SSF50993">
    <property type="entry name" value="Peptidase/esterase 'gauge' domain"/>
    <property type="match status" value="1"/>
</dbReference>
<dbReference type="PANTHER" id="PTHR11757:SF19">
    <property type="entry name" value="PROLYL ENDOPEPTIDASE-LIKE"/>
    <property type="match status" value="1"/>
</dbReference>
<reference evidence="3" key="1">
    <citation type="journal article" date="2014" name="Front. Microbiol.">
        <title>High frequency of phylogenetically diverse reductive dehalogenase-homologous genes in deep subseafloor sedimentary metagenomes.</title>
        <authorList>
            <person name="Kawai M."/>
            <person name="Futagami T."/>
            <person name="Toyoda A."/>
            <person name="Takaki Y."/>
            <person name="Nishi S."/>
            <person name="Hori S."/>
            <person name="Arai W."/>
            <person name="Tsubouchi T."/>
            <person name="Morono Y."/>
            <person name="Uchiyama I."/>
            <person name="Ito T."/>
            <person name="Fujiyama A."/>
            <person name="Inagaki F."/>
            <person name="Takami H."/>
        </authorList>
    </citation>
    <scope>NUCLEOTIDE SEQUENCE</scope>
    <source>
        <strain evidence="3">Expedition CK06-06</strain>
    </source>
</reference>
<proteinExistence type="inferred from homology"/>
<dbReference type="GO" id="GO:0004252">
    <property type="term" value="F:serine-type endopeptidase activity"/>
    <property type="evidence" value="ECO:0007669"/>
    <property type="project" value="InterPro"/>
</dbReference>
<evidence type="ECO:0000256" key="1">
    <source>
        <dbReference type="ARBA" id="ARBA00005228"/>
    </source>
</evidence>